<dbReference type="Pfam" id="PF00728">
    <property type="entry name" value="Glyco_hydro_20"/>
    <property type="match status" value="1"/>
</dbReference>
<dbReference type="AlphaFoldDB" id="A0A533QCL5"/>
<dbReference type="GO" id="GO:0005975">
    <property type="term" value="P:carbohydrate metabolic process"/>
    <property type="evidence" value="ECO:0007669"/>
    <property type="project" value="InterPro"/>
</dbReference>
<dbReference type="EC" id="3.2.1.52" evidence="3"/>
<evidence type="ECO:0000256" key="5">
    <source>
        <dbReference type="PIRSR" id="PIRSR625705-1"/>
    </source>
</evidence>
<reference evidence="7 8" key="1">
    <citation type="submission" date="2019-04" db="EMBL/GenBank/DDBJ databases">
        <title>Genome of a novel bacterium Candidatus Jettenia ecosi reconstructed from metagenome of an anammox bioreactor.</title>
        <authorList>
            <person name="Mardanov A.V."/>
            <person name="Beletsky A.V."/>
            <person name="Ravin N.V."/>
            <person name="Botchkova E.A."/>
            <person name="Litti Y.V."/>
            <person name="Nozhevnikova A.N."/>
        </authorList>
    </citation>
    <scope>NUCLEOTIDE SEQUENCE [LARGE SCALE GENOMIC DNA]</scope>
    <source>
        <strain evidence="7">J2</strain>
    </source>
</reference>
<gene>
    <name evidence="7" type="ORF">JETT_1247</name>
</gene>
<dbReference type="Proteomes" id="UP000319783">
    <property type="component" value="Unassembled WGS sequence"/>
</dbReference>
<dbReference type="InterPro" id="IPR017853">
    <property type="entry name" value="GH"/>
</dbReference>
<proteinExistence type="inferred from homology"/>
<dbReference type="InterPro" id="IPR029018">
    <property type="entry name" value="Hex-like_dom2"/>
</dbReference>
<dbReference type="InterPro" id="IPR015883">
    <property type="entry name" value="Glyco_hydro_20_cat"/>
</dbReference>
<evidence type="ECO:0000259" key="6">
    <source>
        <dbReference type="Pfam" id="PF00728"/>
    </source>
</evidence>
<evidence type="ECO:0000256" key="1">
    <source>
        <dbReference type="ARBA" id="ARBA00001231"/>
    </source>
</evidence>
<dbReference type="Gene3D" id="3.30.379.10">
    <property type="entry name" value="Chitobiase/beta-hexosaminidase domain 2-like"/>
    <property type="match status" value="1"/>
</dbReference>
<comment type="similarity">
    <text evidence="2">Belongs to the glycosyl hydrolase 20 family.</text>
</comment>
<accession>A0A533QCL5</accession>
<dbReference type="GO" id="GO:0004563">
    <property type="term" value="F:beta-N-acetylhexosaminidase activity"/>
    <property type="evidence" value="ECO:0007669"/>
    <property type="project" value="UniProtKB-EC"/>
</dbReference>
<feature type="domain" description="Glycoside hydrolase family 20 catalytic" evidence="6">
    <location>
        <begin position="130"/>
        <end position="312"/>
    </location>
</feature>
<dbReference type="Gene3D" id="3.20.20.80">
    <property type="entry name" value="Glycosidases"/>
    <property type="match status" value="1"/>
</dbReference>
<comment type="catalytic activity">
    <reaction evidence="1">
        <text>Hydrolysis of terminal non-reducing N-acetyl-D-hexosamine residues in N-acetyl-beta-D-hexosaminides.</text>
        <dbReference type="EC" id="3.2.1.52"/>
    </reaction>
</comment>
<sequence>MEDNVPITVVIFSQKMKDSLSKDIVSILNWRESYVIAIGDNIRVIGADELGALHGLTTLERLIIDRKGKIPRGRIMDWPDHKIRALHLVLRLTTPDDIKQLIKYARFGHYNTLILGVADGVGLKTMSRIARKNAWTVEQFLDVVNFAKENGLDIIPNLNLLTHQSLLFGNKYPDLMYNQDTYDPRKEETYAAVLPMIHELIELIHPKSFHIGHDEVAGHNENSKKKKLSKGEKILPAELFLKDVERIHTYLKGRGVETWMWGDMLIAPDEFPAMLARHLHGAQEYASLRDKIPKDIVICDWHYFDKQSEFPSALSFVKDGYRVLGATWTSEETIKNFSRYIANLPTGGEGMIATTWFHVQKKDWNLVNKIIVTSSESFWNAK</sequence>
<evidence type="ECO:0000256" key="4">
    <source>
        <dbReference type="ARBA" id="ARBA00022801"/>
    </source>
</evidence>
<dbReference type="SUPFAM" id="SSF55545">
    <property type="entry name" value="beta-N-acetylhexosaminidase-like domain"/>
    <property type="match status" value="1"/>
</dbReference>
<dbReference type="InterPro" id="IPR025705">
    <property type="entry name" value="Beta_hexosaminidase_sua/sub"/>
</dbReference>
<dbReference type="SUPFAM" id="SSF51445">
    <property type="entry name" value="(Trans)glycosidases"/>
    <property type="match status" value="1"/>
</dbReference>
<evidence type="ECO:0000313" key="8">
    <source>
        <dbReference type="Proteomes" id="UP000319783"/>
    </source>
</evidence>
<evidence type="ECO:0000256" key="2">
    <source>
        <dbReference type="ARBA" id="ARBA00006285"/>
    </source>
</evidence>
<comment type="caution">
    <text evidence="7">The sequence shown here is derived from an EMBL/GenBank/DDBJ whole genome shotgun (WGS) entry which is preliminary data.</text>
</comment>
<name>A0A533QCL5_9BACT</name>
<feature type="active site" description="Proton donor" evidence="5">
    <location>
        <position position="215"/>
    </location>
</feature>
<evidence type="ECO:0000256" key="3">
    <source>
        <dbReference type="ARBA" id="ARBA00012663"/>
    </source>
</evidence>
<evidence type="ECO:0000313" key="7">
    <source>
        <dbReference type="EMBL" id="TLD42412.1"/>
    </source>
</evidence>
<protein>
    <recommendedName>
        <fullName evidence="3">beta-N-acetylhexosaminidase</fullName>
        <ecNumber evidence="3">3.2.1.52</ecNumber>
    </recommendedName>
</protein>
<dbReference type="EMBL" id="SULG01000020">
    <property type="protein sequence ID" value="TLD42412.1"/>
    <property type="molecule type" value="Genomic_DNA"/>
</dbReference>
<organism evidence="7 8">
    <name type="scientific">Candidatus Jettenia ecosi</name>
    <dbReference type="NCBI Taxonomy" id="2494326"/>
    <lineage>
        <taxon>Bacteria</taxon>
        <taxon>Pseudomonadati</taxon>
        <taxon>Planctomycetota</taxon>
        <taxon>Candidatus Brocadiia</taxon>
        <taxon>Candidatus Brocadiales</taxon>
        <taxon>Candidatus Brocadiaceae</taxon>
        <taxon>Candidatus Jettenia</taxon>
    </lineage>
</organism>
<dbReference type="PANTHER" id="PTHR22600:SF57">
    <property type="entry name" value="BETA-N-ACETYLHEXOSAMINIDASE"/>
    <property type="match status" value="1"/>
</dbReference>
<dbReference type="PANTHER" id="PTHR22600">
    <property type="entry name" value="BETA-HEXOSAMINIDASE"/>
    <property type="match status" value="1"/>
</dbReference>
<keyword evidence="4" id="KW-0378">Hydrolase</keyword>
<dbReference type="GO" id="GO:0030203">
    <property type="term" value="P:glycosaminoglycan metabolic process"/>
    <property type="evidence" value="ECO:0007669"/>
    <property type="project" value="TreeGrafter"/>
</dbReference>
<dbReference type="GO" id="GO:0016020">
    <property type="term" value="C:membrane"/>
    <property type="evidence" value="ECO:0007669"/>
    <property type="project" value="TreeGrafter"/>
</dbReference>